<dbReference type="Proteomes" id="UP000092177">
    <property type="component" value="Chromosome 9"/>
</dbReference>
<organism evidence="2 3">
    <name type="scientific">Colletotrichum higginsianum (strain IMI 349063)</name>
    <name type="common">Crucifer anthracnose fungus</name>
    <dbReference type="NCBI Taxonomy" id="759273"/>
    <lineage>
        <taxon>Eukaryota</taxon>
        <taxon>Fungi</taxon>
        <taxon>Dikarya</taxon>
        <taxon>Ascomycota</taxon>
        <taxon>Pezizomycotina</taxon>
        <taxon>Sordariomycetes</taxon>
        <taxon>Hypocreomycetidae</taxon>
        <taxon>Glomerellales</taxon>
        <taxon>Glomerellaceae</taxon>
        <taxon>Colletotrichum</taxon>
        <taxon>Colletotrichum destructivum species complex</taxon>
    </lineage>
</organism>
<feature type="region of interest" description="Disordered" evidence="1">
    <location>
        <begin position="1"/>
        <end position="62"/>
    </location>
</feature>
<dbReference type="KEGG" id="chig:CH63R_12431"/>
<sequence>MHPPPNEPDPECRPHHHETPKTPPDTTIGYLASNDSAGDRTSSPPTANWLSDSTSRGQGHGEEGVLVNGLLLSRLPALLMYASFLHPANAYPIQQATEQAVRVRREG</sequence>
<protein>
    <submittedName>
        <fullName evidence="2">Uncharacterized protein</fullName>
    </submittedName>
</protein>
<comment type="caution">
    <text evidence="2">The sequence shown here is derived from an EMBL/GenBank/DDBJ whole genome shotgun (WGS) entry which is preliminary data.</text>
</comment>
<dbReference type="GeneID" id="28871512"/>
<evidence type="ECO:0000313" key="2">
    <source>
        <dbReference type="EMBL" id="OBR03304.1"/>
    </source>
</evidence>
<reference evidence="3" key="1">
    <citation type="journal article" date="2017" name="BMC Genomics">
        <title>Gapless genome assembly of Colletotrichum higginsianum reveals chromosome structure and association of transposable elements with secondary metabolite gene clusters.</title>
        <authorList>
            <person name="Dallery J.-F."/>
            <person name="Lapalu N."/>
            <person name="Zampounis A."/>
            <person name="Pigne S."/>
            <person name="Luyten I."/>
            <person name="Amselem J."/>
            <person name="Wittenberg A.H.J."/>
            <person name="Zhou S."/>
            <person name="de Queiroz M.V."/>
            <person name="Robin G.P."/>
            <person name="Auger A."/>
            <person name="Hainaut M."/>
            <person name="Henrissat B."/>
            <person name="Kim K.-T."/>
            <person name="Lee Y.-H."/>
            <person name="Lespinet O."/>
            <person name="Schwartz D.C."/>
            <person name="Thon M.R."/>
            <person name="O'Connell R.J."/>
        </authorList>
    </citation>
    <scope>NUCLEOTIDE SEQUENCE [LARGE SCALE GENOMIC DNA]</scope>
    <source>
        <strain evidence="3">IMI 349063</strain>
    </source>
</reference>
<keyword evidence="3" id="KW-1185">Reference proteome</keyword>
<evidence type="ECO:0000313" key="3">
    <source>
        <dbReference type="Proteomes" id="UP000092177"/>
    </source>
</evidence>
<name>A0A1B7XUA0_COLHI</name>
<proteinExistence type="predicted"/>
<dbReference type="VEuPathDB" id="FungiDB:CH63R_12431"/>
<evidence type="ECO:0000256" key="1">
    <source>
        <dbReference type="SAM" id="MobiDB-lite"/>
    </source>
</evidence>
<gene>
    <name evidence="2" type="ORF">CH63R_12431</name>
</gene>
<feature type="compositionally biased region" description="Basic and acidic residues" evidence="1">
    <location>
        <begin position="10"/>
        <end position="20"/>
    </location>
</feature>
<feature type="compositionally biased region" description="Polar residues" evidence="1">
    <location>
        <begin position="33"/>
        <end position="57"/>
    </location>
</feature>
<dbReference type="RefSeq" id="XP_018151822.1">
    <property type="nucleotide sequence ID" value="XM_018307405.1"/>
</dbReference>
<accession>A0A1B7XUA0</accession>
<dbReference type="EMBL" id="LTAN01000009">
    <property type="protein sequence ID" value="OBR03304.1"/>
    <property type="molecule type" value="Genomic_DNA"/>
</dbReference>
<dbReference type="AlphaFoldDB" id="A0A1B7XUA0"/>